<feature type="chain" id="PRO_5012809837" evidence="1">
    <location>
        <begin position="38"/>
        <end position="352"/>
    </location>
</feature>
<dbReference type="CDD" id="cd13638">
    <property type="entry name" value="PBP2_EcProx_like"/>
    <property type="match status" value="1"/>
</dbReference>
<dbReference type="EMBL" id="CP023422">
    <property type="protein sequence ID" value="ATD59863.1"/>
    <property type="molecule type" value="Genomic_DNA"/>
</dbReference>
<reference evidence="3 4" key="1">
    <citation type="submission" date="2017-09" db="EMBL/GenBank/DDBJ databases">
        <title>Complete genome sequence of Janthinobacterium svalbardensis PAMC 27463.</title>
        <authorList>
            <person name="Cho Y.-J."/>
            <person name="Cho A."/>
            <person name="Kim O.-S."/>
            <person name="Lee J.-I."/>
        </authorList>
    </citation>
    <scope>NUCLEOTIDE SEQUENCE [LARGE SCALE GENOMIC DNA]</scope>
    <source>
        <strain evidence="3 4">PAMC 27463</strain>
    </source>
</reference>
<sequence length="352" mass="38908">MHQIDNFKVTQKSQRKFQLFSALALAALALTTSLAMAQTPAAPADALPGKGIKVQALQSSIAEETFQTMLVERALEKLGYEMQPIKEVEYPTAHIAIANGDATFLAVHWDPLHKDYYNNAGGDTKLLRTGQYAGPAAQGYMIDKATAEKYNISNIDQLRDPTLAKLFDHDGDGKADLTGCNPGWGCEAMIENHMDAYKLRATVKHVQGSYSALIADTIGRYKRGEPILYYTWTPYWVSGVLVPGKDVVWLKVPFSSTPEKTNTRLDDGSDYGFAVNTTRIVVNRDWAAKNPAAVKLFEVMRLPIADINAQNERMRIGENTQADIARHTAGWIKYHQATFDGWIAQALAAAKK</sequence>
<organism evidence="3 4">
    <name type="scientific">Janthinobacterium svalbardensis</name>
    <dbReference type="NCBI Taxonomy" id="368607"/>
    <lineage>
        <taxon>Bacteria</taxon>
        <taxon>Pseudomonadati</taxon>
        <taxon>Pseudomonadota</taxon>
        <taxon>Betaproteobacteria</taxon>
        <taxon>Burkholderiales</taxon>
        <taxon>Oxalobacteraceae</taxon>
        <taxon>Janthinobacterium</taxon>
    </lineage>
</organism>
<proteinExistence type="predicted"/>
<evidence type="ECO:0000259" key="2">
    <source>
        <dbReference type="Pfam" id="PF04069"/>
    </source>
</evidence>
<protein>
    <submittedName>
        <fullName evidence="3">Proline/glycine betaine ABC transporter substrate-binding protein ProX</fullName>
    </submittedName>
</protein>
<evidence type="ECO:0000256" key="1">
    <source>
        <dbReference type="SAM" id="SignalP"/>
    </source>
</evidence>
<feature type="domain" description="ABC-type glycine betaine transport system substrate-binding" evidence="2">
    <location>
        <begin position="60"/>
        <end position="327"/>
    </location>
</feature>
<keyword evidence="1" id="KW-0732">Signal</keyword>
<evidence type="ECO:0000313" key="3">
    <source>
        <dbReference type="EMBL" id="ATD59863.1"/>
    </source>
</evidence>
<dbReference type="Gene3D" id="3.40.190.10">
    <property type="entry name" value="Periplasmic binding protein-like II"/>
    <property type="match status" value="1"/>
</dbReference>
<dbReference type="SUPFAM" id="SSF53850">
    <property type="entry name" value="Periplasmic binding protein-like II"/>
    <property type="match status" value="1"/>
</dbReference>
<dbReference type="Proteomes" id="UP000218437">
    <property type="component" value="Chromosome"/>
</dbReference>
<dbReference type="InterPro" id="IPR007210">
    <property type="entry name" value="ABC_Gly_betaine_transp_sub-bd"/>
</dbReference>
<dbReference type="KEGG" id="jsv:CNX70_06420"/>
<dbReference type="GO" id="GO:0043190">
    <property type="term" value="C:ATP-binding cassette (ABC) transporter complex"/>
    <property type="evidence" value="ECO:0007669"/>
    <property type="project" value="InterPro"/>
</dbReference>
<keyword evidence="4" id="KW-1185">Reference proteome</keyword>
<dbReference type="Pfam" id="PF04069">
    <property type="entry name" value="OpuAC"/>
    <property type="match status" value="1"/>
</dbReference>
<dbReference type="AlphaFoldDB" id="A0A290WSM1"/>
<evidence type="ECO:0000313" key="4">
    <source>
        <dbReference type="Proteomes" id="UP000218437"/>
    </source>
</evidence>
<name>A0A290WSM1_9BURK</name>
<dbReference type="NCBIfam" id="NF008334">
    <property type="entry name" value="PRK11119.1"/>
    <property type="match status" value="1"/>
</dbReference>
<gene>
    <name evidence="3" type="ORF">CNX70_06420</name>
</gene>
<dbReference type="Gene3D" id="3.40.190.100">
    <property type="entry name" value="Glycine betaine-binding periplasmic protein, domain 2"/>
    <property type="match status" value="1"/>
</dbReference>
<dbReference type="RefSeq" id="WP_096234019.1">
    <property type="nucleotide sequence ID" value="NZ_CP023422.1"/>
</dbReference>
<feature type="signal peptide" evidence="1">
    <location>
        <begin position="1"/>
        <end position="37"/>
    </location>
</feature>
<dbReference type="GO" id="GO:0022857">
    <property type="term" value="F:transmembrane transporter activity"/>
    <property type="evidence" value="ECO:0007669"/>
    <property type="project" value="InterPro"/>
</dbReference>
<accession>A0A290WSM1</accession>